<dbReference type="GO" id="GO:0050568">
    <property type="term" value="F:protein-glutamine glutaminase activity"/>
    <property type="evidence" value="ECO:0007669"/>
    <property type="project" value="UniProtKB-UniRule"/>
</dbReference>
<evidence type="ECO:0000256" key="1">
    <source>
        <dbReference type="ARBA" id="ARBA00022490"/>
    </source>
</evidence>
<dbReference type="HAMAP" id="MF_00099">
    <property type="entry name" value="CheB_chemtxs"/>
    <property type="match status" value="1"/>
</dbReference>
<name>A0AAW4L586_9BACT</name>
<evidence type="ECO:0000259" key="9">
    <source>
        <dbReference type="PROSITE" id="PS50122"/>
    </source>
</evidence>
<dbReference type="EMBL" id="JAHCVJ010000001">
    <property type="protein sequence ID" value="MBT0662977.1"/>
    <property type="molecule type" value="Genomic_DNA"/>
</dbReference>
<comment type="function">
    <text evidence="5">Involved in chemotaxis. Part of a chemotaxis signal transduction system that modulates chemotaxis in response to various stimuli. Catalyzes the demethylation of specific methylglutamate residues introduced into the chemoreceptors (methyl-accepting chemotaxis proteins or MCP) by CheR. Also mediates the irreversible deamidation of specific glutamine residues to glutamic acid.</text>
</comment>
<keyword evidence="10" id="KW-0808">Transferase</keyword>
<dbReference type="RefSeq" id="WP_214169760.1">
    <property type="nucleotide sequence ID" value="NZ_JAHCVJ010000001.1"/>
</dbReference>
<dbReference type="EC" id="3.5.1.44" evidence="5"/>
<keyword evidence="10" id="KW-0489">Methyltransferase</keyword>
<evidence type="ECO:0000256" key="5">
    <source>
        <dbReference type="HAMAP-Rule" id="MF_00099"/>
    </source>
</evidence>
<dbReference type="SMART" id="SM00448">
    <property type="entry name" value="REC"/>
    <property type="match status" value="1"/>
</dbReference>
<comment type="catalytic activity">
    <reaction evidence="4 5">
        <text>[protein]-L-glutamate 5-O-methyl ester + H2O = L-glutamyl-[protein] + methanol + H(+)</text>
        <dbReference type="Rhea" id="RHEA:23236"/>
        <dbReference type="Rhea" id="RHEA-COMP:10208"/>
        <dbReference type="Rhea" id="RHEA-COMP:10311"/>
        <dbReference type="ChEBI" id="CHEBI:15377"/>
        <dbReference type="ChEBI" id="CHEBI:15378"/>
        <dbReference type="ChEBI" id="CHEBI:17790"/>
        <dbReference type="ChEBI" id="CHEBI:29973"/>
        <dbReference type="ChEBI" id="CHEBI:82795"/>
        <dbReference type="EC" id="3.1.1.61"/>
    </reaction>
</comment>
<comment type="caution">
    <text evidence="10">The sequence shown here is derived from an EMBL/GenBank/DDBJ whole genome shotgun (WGS) entry which is preliminary data.</text>
</comment>
<dbReference type="CDD" id="cd16432">
    <property type="entry name" value="CheB_Rec"/>
    <property type="match status" value="1"/>
</dbReference>
<dbReference type="CDD" id="cd17541">
    <property type="entry name" value="REC_CheB-like"/>
    <property type="match status" value="1"/>
</dbReference>
<comment type="PTM">
    <text evidence="5">Phosphorylated by CheA. Phosphorylation of the N-terminal regulatory domain activates the methylesterase activity.</text>
</comment>
<feature type="domain" description="CheB-type methylesterase" evidence="9">
    <location>
        <begin position="162"/>
        <end position="348"/>
    </location>
</feature>
<feature type="domain" description="Response regulatory" evidence="8">
    <location>
        <begin position="5"/>
        <end position="120"/>
    </location>
</feature>
<evidence type="ECO:0000313" key="11">
    <source>
        <dbReference type="Proteomes" id="UP000811899"/>
    </source>
</evidence>
<accession>A0AAW4L586</accession>
<evidence type="ECO:0000256" key="4">
    <source>
        <dbReference type="ARBA" id="ARBA00048267"/>
    </source>
</evidence>
<evidence type="ECO:0000313" key="10">
    <source>
        <dbReference type="EMBL" id="MBT0662977.1"/>
    </source>
</evidence>
<keyword evidence="3 5" id="KW-0378">Hydrolase</keyword>
<feature type="active site" evidence="5 6">
    <location>
        <position position="297"/>
    </location>
</feature>
<dbReference type="Pfam" id="PF01339">
    <property type="entry name" value="CheB_methylest"/>
    <property type="match status" value="1"/>
</dbReference>
<dbReference type="Gene3D" id="3.40.50.2300">
    <property type="match status" value="1"/>
</dbReference>
<evidence type="ECO:0000256" key="7">
    <source>
        <dbReference type="PROSITE-ProRule" id="PRU00169"/>
    </source>
</evidence>
<dbReference type="PANTHER" id="PTHR42872">
    <property type="entry name" value="PROTEIN-GLUTAMATE METHYLESTERASE/PROTEIN-GLUTAMINE GLUTAMINASE"/>
    <property type="match status" value="1"/>
</dbReference>
<dbReference type="GO" id="GO:0000156">
    <property type="term" value="F:phosphorelay response regulator activity"/>
    <property type="evidence" value="ECO:0007669"/>
    <property type="project" value="InterPro"/>
</dbReference>
<evidence type="ECO:0000256" key="6">
    <source>
        <dbReference type="PROSITE-ProRule" id="PRU00050"/>
    </source>
</evidence>
<dbReference type="InterPro" id="IPR011006">
    <property type="entry name" value="CheY-like_superfamily"/>
</dbReference>
<evidence type="ECO:0000256" key="2">
    <source>
        <dbReference type="ARBA" id="ARBA00022500"/>
    </source>
</evidence>
<keyword evidence="5 7" id="KW-0597">Phosphoprotein</keyword>
<dbReference type="EC" id="3.1.1.61" evidence="5"/>
<dbReference type="SUPFAM" id="SSF52738">
    <property type="entry name" value="Methylesterase CheB, C-terminal domain"/>
    <property type="match status" value="1"/>
</dbReference>
<dbReference type="GO" id="GO:0032259">
    <property type="term" value="P:methylation"/>
    <property type="evidence" value="ECO:0007669"/>
    <property type="project" value="UniProtKB-KW"/>
</dbReference>
<feature type="active site" evidence="5 6">
    <location>
        <position position="201"/>
    </location>
</feature>
<gene>
    <name evidence="5 10" type="primary">cheB</name>
    <name evidence="10" type="ORF">KI809_01585</name>
</gene>
<dbReference type="SUPFAM" id="SSF52172">
    <property type="entry name" value="CheY-like"/>
    <property type="match status" value="1"/>
</dbReference>
<proteinExistence type="inferred from homology"/>
<comment type="similarity">
    <text evidence="5">Belongs to the CheB family.</text>
</comment>
<dbReference type="Gene3D" id="3.40.50.180">
    <property type="entry name" value="Methylesterase CheB, C-terminal domain"/>
    <property type="match status" value="1"/>
</dbReference>
<dbReference type="Pfam" id="PF00072">
    <property type="entry name" value="Response_reg"/>
    <property type="match status" value="1"/>
</dbReference>
<dbReference type="PROSITE" id="PS50110">
    <property type="entry name" value="RESPONSE_REGULATORY"/>
    <property type="match status" value="1"/>
</dbReference>
<dbReference type="InterPro" id="IPR001789">
    <property type="entry name" value="Sig_transdc_resp-reg_receiver"/>
</dbReference>
<dbReference type="PROSITE" id="PS50122">
    <property type="entry name" value="CHEB"/>
    <property type="match status" value="1"/>
</dbReference>
<dbReference type="PIRSF" id="PIRSF000876">
    <property type="entry name" value="RR_chemtxs_CheB"/>
    <property type="match status" value="1"/>
</dbReference>
<dbReference type="InterPro" id="IPR035909">
    <property type="entry name" value="CheB_C"/>
</dbReference>
<dbReference type="AlphaFoldDB" id="A0AAW4L586"/>
<protein>
    <recommendedName>
        <fullName evidence="5">Protein-glutamate methylesterase/protein-glutamine glutaminase</fullName>
        <ecNumber evidence="5">3.1.1.61</ecNumber>
        <ecNumber evidence="5">3.5.1.44</ecNumber>
    </recommendedName>
</protein>
<dbReference type="GO" id="GO:0006935">
    <property type="term" value="P:chemotaxis"/>
    <property type="evidence" value="ECO:0007669"/>
    <property type="project" value="UniProtKB-UniRule"/>
</dbReference>
<dbReference type="NCBIfam" id="NF001965">
    <property type="entry name" value="PRK00742.1"/>
    <property type="match status" value="1"/>
</dbReference>
<comment type="catalytic activity">
    <reaction evidence="5">
        <text>L-glutaminyl-[protein] + H2O = L-glutamyl-[protein] + NH4(+)</text>
        <dbReference type="Rhea" id="RHEA:16441"/>
        <dbReference type="Rhea" id="RHEA-COMP:10207"/>
        <dbReference type="Rhea" id="RHEA-COMP:10208"/>
        <dbReference type="ChEBI" id="CHEBI:15377"/>
        <dbReference type="ChEBI" id="CHEBI:28938"/>
        <dbReference type="ChEBI" id="CHEBI:29973"/>
        <dbReference type="ChEBI" id="CHEBI:30011"/>
        <dbReference type="EC" id="3.5.1.44"/>
    </reaction>
</comment>
<dbReference type="InterPro" id="IPR008248">
    <property type="entry name" value="CheB-like"/>
</dbReference>
<dbReference type="GO" id="GO:0008984">
    <property type="term" value="F:protein-glutamate methylesterase activity"/>
    <property type="evidence" value="ECO:0007669"/>
    <property type="project" value="UniProtKB-UniRule"/>
</dbReference>
<evidence type="ECO:0000256" key="3">
    <source>
        <dbReference type="ARBA" id="ARBA00022801"/>
    </source>
</evidence>
<keyword evidence="2 5" id="KW-0145">Chemotaxis</keyword>
<dbReference type="GO" id="GO:0008168">
    <property type="term" value="F:methyltransferase activity"/>
    <property type="evidence" value="ECO:0007669"/>
    <property type="project" value="UniProtKB-KW"/>
</dbReference>
<comment type="domain">
    <text evidence="5">Contains a C-terminal catalytic domain, and an N-terminal region which modulates catalytic activity.</text>
</comment>
<reference evidence="10 11" key="1">
    <citation type="submission" date="2021-05" db="EMBL/GenBank/DDBJ databases">
        <title>The draft genome of Geobacter pelophilus DSM 12255.</title>
        <authorList>
            <person name="Xu Z."/>
            <person name="Masuda Y."/>
            <person name="Itoh H."/>
            <person name="Senoo K."/>
        </authorList>
    </citation>
    <scope>NUCLEOTIDE SEQUENCE [LARGE SCALE GENOMIC DNA]</scope>
    <source>
        <strain evidence="10 11">DSM 12255</strain>
    </source>
</reference>
<comment type="subcellular location">
    <subcellularLocation>
        <location evidence="5">Cytoplasm</location>
    </subcellularLocation>
</comment>
<dbReference type="Proteomes" id="UP000811899">
    <property type="component" value="Unassembled WGS sequence"/>
</dbReference>
<feature type="active site" evidence="5 6">
    <location>
        <position position="174"/>
    </location>
</feature>
<evidence type="ECO:0000259" key="8">
    <source>
        <dbReference type="PROSITE" id="PS50110"/>
    </source>
</evidence>
<keyword evidence="1 5" id="KW-0963">Cytoplasm</keyword>
<dbReference type="InterPro" id="IPR000673">
    <property type="entry name" value="Sig_transdc_resp-reg_Me-estase"/>
</dbReference>
<organism evidence="10 11">
    <name type="scientific">Geoanaerobacter pelophilus</name>
    <dbReference type="NCBI Taxonomy" id="60036"/>
    <lineage>
        <taxon>Bacteria</taxon>
        <taxon>Pseudomonadati</taxon>
        <taxon>Thermodesulfobacteriota</taxon>
        <taxon>Desulfuromonadia</taxon>
        <taxon>Geobacterales</taxon>
        <taxon>Geobacteraceae</taxon>
        <taxon>Geoanaerobacter</taxon>
    </lineage>
</organism>
<dbReference type="GO" id="GO:0005737">
    <property type="term" value="C:cytoplasm"/>
    <property type="evidence" value="ECO:0007669"/>
    <property type="project" value="UniProtKB-SubCell"/>
</dbReference>
<dbReference type="PANTHER" id="PTHR42872:SF6">
    <property type="entry name" value="PROTEIN-GLUTAMATE METHYLESTERASE_PROTEIN-GLUTAMINE GLUTAMINASE"/>
    <property type="match status" value="1"/>
</dbReference>
<feature type="modified residue" description="4-aspartylphosphate" evidence="5 7">
    <location>
        <position position="56"/>
    </location>
</feature>
<sequence>MRPIRVVVIDDSAYNRRTITKMLQEIENVEVVGYASNGEEGLRRIIDLRPDLITLDLEMPRMDGFTMLRIMMNSCPTPTIVISAKSEDERVFKALELGAADFIAKPTSSISEEIITIKEDLFAKVRNVFNLNISRLRRHDETQQADEEAGGFDLYMPLKPELISRFDVLAIGSSTGGPPALQAVFASLPVEIPFGVAVAQHMPAGFTKAFAERLNRTFSFEIIEASDGDYVRPNRIFIAPGGKNMIFQKLSDGVVARIVKPDDGDRYTPSVDAMFSSLAAIYGPKLLSVVLTGMGNDGSKGVLDVKAAGGEVLAEAEDSAVVFGMPREAIATGVVTSVAPIELMGREIALQSGLLMYSA</sequence>
<keyword evidence="11" id="KW-1185">Reference proteome</keyword>